<dbReference type="InterPro" id="IPR007963">
    <property type="entry name" value="Peptidase_M61_catalytic"/>
</dbReference>
<dbReference type="InterPro" id="IPR036034">
    <property type="entry name" value="PDZ_sf"/>
</dbReference>
<proteinExistence type="predicted"/>
<evidence type="ECO:0000313" key="4">
    <source>
        <dbReference type="EMBL" id="MDT0496792.1"/>
    </source>
</evidence>
<dbReference type="Gene3D" id="2.60.40.3650">
    <property type="match status" value="1"/>
</dbReference>
<evidence type="ECO:0000313" key="5">
    <source>
        <dbReference type="Proteomes" id="UP001254608"/>
    </source>
</evidence>
<feature type="region of interest" description="Disordered" evidence="1">
    <location>
        <begin position="1"/>
        <end position="49"/>
    </location>
</feature>
<evidence type="ECO:0008006" key="6">
    <source>
        <dbReference type="Google" id="ProtNLM"/>
    </source>
</evidence>
<dbReference type="InterPro" id="IPR027268">
    <property type="entry name" value="Peptidase_M4/M1_CTD_sf"/>
</dbReference>
<dbReference type="Gene3D" id="2.30.42.10">
    <property type="match status" value="1"/>
</dbReference>
<name>A0ABU2WFZ2_9GAMM</name>
<keyword evidence="5" id="KW-1185">Reference proteome</keyword>
<dbReference type="EMBL" id="JAVRIC010000005">
    <property type="protein sequence ID" value="MDT0496792.1"/>
    <property type="molecule type" value="Genomic_DNA"/>
</dbReference>
<dbReference type="SUPFAM" id="SSF50156">
    <property type="entry name" value="PDZ domain-like"/>
    <property type="match status" value="1"/>
</dbReference>
<organism evidence="4 5">
    <name type="scientific">Banduia mediterranea</name>
    <dbReference type="NCBI Taxonomy" id="3075609"/>
    <lineage>
        <taxon>Bacteria</taxon>
        <taxon>Pseudomonadati</taxon>
        <taxon>Pseudomonadota</taxon>
        <taxon>Gammaproteobacteria</taxon>
        <taxon>Nevskiales</taxon>
        <taxon>Algiphilaceae</taxon>
        <taxon>Banduia</taxon>
    </lineage>
</organism>
<feature type="domain" description="Peptidase M61 N-terminal" evidence="3">
    <location>
        <begin position="95"/>
        <end position="266"/>
    </location>
</feature>
<gene>
    <name evidence="4" type="ORF">RM530_05365</name>
</gene>
<dbReference type="Pfam" id="PF05299">
    <property type="entry name" value="Peptidase_M61"/>
    <property type="match status" value="1"/>
</dbReference>
<evidence type="ECO:0000259" key="3">
    <source>
        <dbReference type="Pfam" id="PF17899"/>
    </source>
</evidence>
<comment type="caution">
    <text evidence="4">The sequence shown here is derived from an EMBL/GenBank/DDBJ whole genome shotgun (WGS) entry which is preliminary data.</text>
</comment>
<sequence>MTTGLLKLDPPVPSHQSDGKDDSAVNVRAADTPRHTRLRHSPPLEPKEFHMNPIRSCAVLLMLLMAQSSHAQDNGWPARAARAPLDTPYPGTIELRVDARDRAHRVFRVQETIPVKPGPLTLYYPEWLPGNHAARGPISALTGLIIRAGEQRIEWTRDPLDVYAFHLSVPEGVQRIALEFQFASPLSKAQGRIVATPDIIGLQWNAVVLYPAGYFASRIPVAASLVLPDGWDFGSALEVEQRSAESVDFKTVSLDTLVDSPLFAGAHFRREDLAPGAKTPVYLNIVADTQESLEITDEQLAAHRNLVAEARALFGAQHYDHYDFLLALSDHFSGIGLEHHRSSENGRSPGYFTEWDKPEQANGHELLAHEMTHSWNGKYRRGADLATPHFNTPMQDSLLWVYEGMTQYYGKVLAARSGLWNAELARAYFANVAATYEFQRPGRVWRPLIDTTNQPIITPRLPLSYTSWQRSEDYYNEGLLLWLDADTKIRELTRGRKSLDDFARTFFGMDDGSYTVNTYTRADVVDTLNGVVEFDWSGFLADRLEGHGPQAPLDGIKRSGWTLTFGDEPNEYGKGSEAQYKSSDFGYSLGMSVGKDGDIKDVVWDSPAFDAGLSKAMKIVAVNGREYSGDVLKTAVEQSVDDPQPIELLIKDFDRYRSVSIDYHGGLRYPKLERGEGRDLLSSIFESKR</sequence>
<reference evidence="4 5" key="1">
    <citation type="submission" date="2023-09" db="EMBL/GenBank/DDBJ databases">
        <authorList>
            <person name="Rey-Velasco X."/>
        </authorList>
    </citation>
    <scope>NUCLEOTIDE SEQUENCE [LARGE SCALE GENOMIC DNA]</scope>
    <source>
        <strain evidence="4 5">W345</strain>
    </source>
</reference>
<evidence type="ECO:0000256" key="1">
    <source>
        <dbReference type="SAM" id="MobiDB-lite"/>
    </source>
</evidence>
<accession>A0ABU2WFZ2</accession>
<dbReference type="SUPFAM" id="SSF55486">
    <property type="entry name" value="Metalloproteases ('zincins'), catalytic domain"/>
    <property type="match status" value="1"/>
</dbReference>
<protein>
    <recommendedName>
        <fullName evidence="6">Peptidase M61</fullName>
    </recommendedName>
</protein>
<feature type="domain" description="Peptidase M61 catalytic" evidence="2">
    <location>
        <begin position="365"/>
        <end position="481"/>
    </location>
</feature>
<dbReference type="InterPro" id="IPR040756">
    <property type="entry name" value="Peptidase_M61_N"/>
</dbReference>
<dbReference type="Proteomes" id="UP001254608">
    <property type="component" value="Unassembled WGS sequence"/>
</dbReference>
<dbReference type="Gene3D" id="1.10.390.10">
    <property type="entry name" value="Neutral Protease Domain 2"/>
    <property type="match status" value="1"/>
</dbReference>
<dbReference type="Pfam" id="PF17899">
    <property type="entry name" value="Peptidase_M61_N"/>
    <property type="match status" value="1"/>
</dbReference>
<evidence type="ECO:0000259" key="2">
    <source>
        <dbReference type="Pfam" id="PF05299"/>
    </source>
</evidence>